<dbReference type="AlphaFoldDB" id="G2GX28"/>
<evidence type="ECO:0000313" key="2">
    <source>
        <dbReference type="Proteomes" id="UP000004116"/>
    </source>
</evidence>
<evidence type="ECO:0000313" key="1">
    <source>
        <dbReference type="EMBL" id="EGY29703.1"/>
    </source>
</evidence>
<dbReference type="EMBL" id="AGCA01000061">
    <property type="protein sequence ID" value="EGY29703.1"/>
    <property type="molecule type" value="Genomic_DNA"/>
</dbReference>
<proteinExistence type="predicted"/>
<organism evidence="1 2">
    <name type="scientific">Candidatus Regiella insecticola 5.15</name>
    <dbReference type="NCBI Taxonomy" id="1005043"/>
    <lineage>
        <taxon>Bacteria</taxon>
        <taxon>Pseudomonadati</taxon>
        <taxon>Pseudomonadota</taxon>
        <taxon>Gammaproteobacteria</taxon>
        <taxon>Enterobacterales</taxon>
        <taxon>Enterobacteriaceae</taxon>
        <taxon>aphid secondary symbionts</taxon>
        <taxon>Candidatus Regiella</taxon>
    </lineage>
</organism>
<gene>
    <name evidence="1" type="ORF">Rin_00003130</name>
</gene>
<protein>
    <submittedName>
        <fullName evidence="1">Uncharacterized protein</fullName>
    </submittedName>
</protein>
<name>G2GX28_9ENTR</name>
<reference evidence="1 2" key="1">
    <citation type="journal article" date="2012" name="Genome Res.">
        <title>Genomic basis of endosymbiont-conferred protection against an insect parasitoid.</title>
        <authorList>
            <person name="Hansen A.K."/>
            <person name="Vorburger C."/>
            <person name="Moran N.A."/>
        </authorList>
    </citation>
    <scope>NUCLEOTIDE SEQUENCE [LARGE SCALE GENOMIC DNA]</scope>
    <source>
        <strain evidence="2">R5.15</strain>
    </source>
</reference>
<sequence>MGTQNRTKIWTFQAKEQWHILLRDGTLCGNWMCISPEDETAYRYMCRKMAARGLSCGDKPPVWGCHSCGGYQQAPDAEVARMLLSDHQLTACQMIMLSLECPADQLLASDYNAWCELVYSPLAETDYAEVGLPVPSEREKDHQLFAINYTPDALIQATLPSISRDWLTRAQPLVLDSNHEVCILEESYLAGMVRYAQD</sequence>
<dbReference type="Proteomes" id="UP000004116">
    <property type="component" value="Unassembled WGS sequence"/>
</dbReference>
<accession>G2GX28</accession>
<dbReference type="OrthoDB" id="9803892at2"/>
<keyword evidence="2" id="KW-1185">Reference proteome</keyword>
<comment type="caution">
    <text evidence="1">The sequence shown here is derived from an EMBL/GenBank/DDBJ whole genome shotgun (WGS) entry which is preliminary data.</text>
</comment>